<organism evidence="6 7">
    <name type="scientific">Acetobacterium fimetarium</name>
    <dbReference type="NCBI Taxonomy" id="52691"/>
    <lineage>
        <taxon>Bacteria</taxon>
        <taxon>Bacillati</taxon>
        <taxon>Bacillota</taxon>
        <taxon>Clostridia</taxon>
        <taxon>Eubacteriales</taxon>
        <taxon>Eubacteriaceae</taxon>
        <taxon>Acetobacterium</taxon>
    </lineage>
</organism>
<dbReference type="Proteomes" id="UP000603234">
    <property type="component" value="Unassembled WGS sequence"/>
</dbReference>
<reference evidence="6 7" key="1">
    <citation type="journal article" date="2020" name="mSystems">
        <title>Defining Genomic and Predicted Metabolic Features of the Acetobacterium Genus.</title>
        <authorList>
            <person name="Ross D.E."/>
            <person name="Marshall C.W."/>
            <person name="Gulliver D."/>
            <person name="May H.D."/>
            <person name="Norman R.S."/>
        </authorList>
    </citation>
    <scope>NUCLEOTIDE SEQUENCE [LARGE SCALE GENOMIC DNA]</scope>
    <source>
        <strain evidence="6 7">DSM 8238</strain>
    </source>
</reference>
<dbReference type="Pfam" id="PF13416">
    <property type="entry name" value="SBP_bac_8"/>
    <property type="match status" value="1"/>
</dbReference>
<comment type="similarity">
    <text evidence="2">Belongs to the bacterial solute-binding protein 1 family.</text>
</comment>
<dbReference type="PROSITE" id="PS51257">
    <property type="entry name" value="PROKAR_LIPOPROTEIN"/>
    <property type="match status" value="1"/>
</dbReference>
<comment type="caution">
    <text evidence="6">The sequence shown here is derived from an EMBL/GenBank/DDBJ whole genome shotgun (WGS) entry which is preliminary data.</text>
</comment>
<name>A0ABR6WU17_9FIRM</name>
<evidence type="ECO:0000313" key="6">
    <source>
        <dbReference type="EMBL" id="MBC3804112.1"/>
    </source>
</evidence>
<evidence type="ECO:0000256" key="1">
    <source>
        <dbReference type="ARBA" id="ARBA00004196"/>
    </source>
</evidence>
<keyword evidence="4 5" id="KW-0732">Signal</keyword>
<dbReference type="PANTHER" id="PTHR43649">
    <property type="entry name" value="ARABINOSE-BINDING PROTEIN-RELATED"/>
    <property type="match status" value="1"/>
</dbReference>
<comment type="subcellular location">
    <subcellularLocation>
        <location evidence="1">Cell envelope</location>
    </subcellularLocation>
</comment>
<evidence type="ECO:0000256" key="5">
    <source>
        <dbReference type="SAM" id="SignalP"/>
    </source>
</evidence>
<accession>A0ABR6WU17</accession>
<dbReference type="Gene3D" id="3.40.190.10">
    <property type="entry name" value="Periplasmic binding protein-like II"/>
    <property type="match status" value="1"/>
</dbReference>
<dbReference type="RefSeq" id="WP_186841998.1">
    <property type="nucleotide sequence ID" value="NZ_WJBC01000007.1"/>
</dbReference>
<evidence type="ECO:0000256" key="3">
    <source>
        <dbReference type="ARBA" id="ARBA00022448"/>
    </source>
</evidence>
<dbReference type="EMBL" id="WJBC01000007">
    <property type="protein sequence ID" value="MBC3804112.1"/>
    <property type="molecule type" value="Genomic_DNA"/>
</dbReference>
<dbReference type="InterPro" id="IPR006059">
    <property type="entry name" value="SBP"/>
</dbReference>
<dbReference type="SUPFAM" id="SSF53850">
    <property type="entry name" value="Periplasmic binding protein-like II"/>
    <property type="match status" value="1"/>
</dbReference>
<protein>
    <submittedName>
        <fullName evidence="6">Extracellular solute-binding protein</fullName>
    </submittedName>
</protein>
<keyword evidence="7" id="KW-1185">Reference proteome</keyword>
<evidence type="ECO:0000313" key="7">
    <source>
        <dbReference type="Proteomes" id="UP000603234"/>
    </source>
</evidence>
<dbReference type="InterPro" id="IPR050490">
    <property type="entry name" value="Bact_solute-bd_prot1"/>
</dbReference>
<dbReference type="PANTHER" id="PTHR43649:SF31">
    <property type="entry name" value="SN-GLYCEROL-3-PHOSPHATE-BINDING PERIPLASMIC PROTEIN UGPB"/>
    <property type="match status" value="1"/>
</dbReference>
<keyword evidence="3" id="KW-0813">Transport</keyword>
<feature type="chain" id="PRO_5045478695" evidence="5">
    <location>
        <begin position="21"/>
        <end position="491"/>
    </location>
</feature>
<evidence type="ECO:0000256" key="2">
    <source>
        <dbReference type="ARBA" id="ARBA00008520"/>
    </source>
</evidence>
<gene>
    <name evidence="6" type="ORF">GH808_06635</name>
</gene>
<feature type="signal peptide" evidence="5">
    <location>
        <begin position="1"/>
        <end position="20"/>
    </location>
</feature>
<sequence>MKRKLKITCLLLSLLVVVMAGTACSTASQKKTALDPKNPVSITLWHYYVGDNKIALEKAVDEFNKSVGSEKGVVINAVAKGSIVDLEEAITNSAKGVINAEPMPDLFSCYPDKGLEIDQLGKLCDLNDYFTKDEQNSYVDEFLKSEKYDEKRLLNIPIVKSTELLYVNKTAWNAFVSQSGLNDSALSTFEGIYDAARAYYQWTDAQTPETAGDGKSLMGFDSVANYIIIGNKQLGTEIIDGTDSKAVLNRADLKKVFDLYYGGMCLGYFNAVSKFRSDDIKAGDLVAYVGSSSGAAYFPTWIEKDNTQSPIEFLALSYPVFAGGIPTAIEQGAGMSVTKSTPAKEEGSALFLKWFTAKEQNINFAMTTGYLPVEKAAYENTDFKASLDAMSAGDQSEKNVAAVYGIALDQIMNADTYASTPFDESYDLRTILEKSLMTTTVAGRQDAAAFRAQGMSEQEVLDALNLDARFDAWLASLRSQLDGLGIAYSEE</sequence>
<proteinExistence type="inferred from homology"/>
<evidence type="ECO:0000256" key="4">
    <source>
        <dbReference type="ARBA" id="ARBA00022729"/>
    </source>
</evidence>